<gene>
    <name evidence="2" type="ORF">KJE03_15015</name>
</gene>
<sequence>MAESVRYGKSATERGQSFSLKGSSLDVLLPLYNILKNMLFTQLKIRDNDGRFTANAGPPLLHG</sequence>
<name>A0ABU1C2G0_9ESCH</name>
<keyword evidence="3" id="KW-1185">Reference proteome</keyword>
<dbReference type="InterPro" id="IPR024519">
    <property type="entry name" value="IAT_beta"/>
</dbReference>
<dbReference type="EMBL" id="JAHCRT010000011">
    <property type="protein sequence ID" value="MDQ9294764.1"/>
    <property type="molecule type" value="Genomic_DNA"/>
</dbReference>
<reference evidence="2 3" key="1">
    <citation type="submission" date="2021-05" db="EMBL/GenBank/DDBJ databases">
        <title>Genome sequence of E. marmotae isolates.</title>
        <authorList>
            <person name="Binsker U."/>
            <person name="Hammerl J.A."/>
        </authorList>
    </citation>
    <scope>NUCLEOTIDE SEQUENCE [LARGE SCALE GENOMIC DNA]</scope>
    <source>
        <strain evidence="2 3">21-MO00586</strain>
    </source>
</reference>
<dbReference type="Pfam" id="PF11924">
    <property type="entry name" value="IAT_beta"/>
    <property type="match status" value="1"/>
</dbReference>
<proteinExistence type="predicted"/>
<evidence type="ECO:0000259" key="1">
    <source>
        <dbReference type="Pfam" id="PF11924"/>
    </source>
</evidence>
<protein>
    <submittedName>
        <fullName evidence="2">Inverse autotransporter beta domain-containing protein</fullName>
    </submittedName>
</protein>
<evidence type="ECO:0000313" key="3">
    <source>
        <dbReference type="Proteomes" id="UP001235723"/>
    </source>
</evidence>
<dbReference type="Proteomes" id="UP001235723">
    <property type="component" value="Unassembled WGS sequence"/>
</dbReference>
<dbReference type="Gene3D" id="2.40.160.160">
    <property type="entry name" value="Inverse autotransporter, beta-domain"/>
    <property type="match status" value="1"/>
</dbReference>
<comment type="caution">
    <text evidence="2">The sequence shown here is derived from an EMBL/GenBank/DDBJ whole genome shotgun (WGS) entry which is preliminary data.</text>
</comment>
<dbReference type="RefSeq" id="WP_122989237.1">
    <property type="nucleotide sequence ID" value="NZ_JAHCRM010000032.1"/>
</dbReference>
<evidence type="ECO:0000313" key="2">
    <source>
        <dbReference type="EMBL" id="MDQ9294764.1"/>
    </source>
</evidence>
<accession>A0ABU1C2G0</accession>
<feature type="domain" description="Inverse autotransporter beta-domain" evidence="1">
    <location>
        <begin position="15"/>
        <end position="57"/>
    </location>
</feature>
<organism evidence="2 3">
    <name type="scientific">Escherichia marmotae</name>
    <dbReference type="NCBI Taxonomy" id="1499973"/>
    <lineage>
        <taxon>Bacteria</taxon>
        <taxon>Pseudomonadati</taxon>
        <taxon>Pseudomonadota</taxon>
        <taxon>Gammaproteobacteria</taxon>
        <taxon>Enterobacterales</taxon>
        <taxon>Enterobacteriaceae</taxon>
        <taxon>Escherichia</taxon>
    </lineage>
</organism>
<dbReference type="InterPro" id="IPR038177">
    <property type="entry name" value="IAT_beta_sf"/>
</dbReference>